<accession>A0A6A5U1G7</accession>
<organism evidence="2 3">
    <name type="scientific">Byssothecium circinans</name>
    <dbReference type="NCBI Taxonomy" id="147558"/>
    <lineage>
        <taxon>Eukaryota</taxon>
        <taxon>Fungi</taxon>
        <taxon>Dikarya</taxon>
        <taxon>Ascomycota</taxon>
        <taxon>Pezizomycotina</taxon>
        <taxon>Dothideomycetes</taxon>
        <taxon>Pleosporomycetidae</taxon>
        <taxon>Pleosporales</taxon>
        <taxon>Massarineae</taxon>
        <taxon>Massarinaceae</taxon>
        <taxon>Byssothecium</taxon>
    </lineage>
</organism>
<dbReference type="AlphaFoldDB" id="A0A6A5U1G7"/>
<feature type="compositionally biased region" description="Polar residues" evidence="1">
    <location>
        <begin position="1"/>
        <end position="27"/>
    </location>
</feature>
<keyword evidence="3" id="KW-1185">Reference proteome</keyword>
<evidence type="ECO:0000313" key="2">
    <source>
        <dbReference type="EMBL" id="KAF1959003.1"/>
    </source>
</evidence>
<gene>
    <name evidence="2" type="ORF">CC80DRAFT_24173</name>
</gene>
<name>A0A6A5U1G7_9PLEO</name>
<sequence length="177" mass="19366">MQSDVSGMQPPSSPLINQLVPESSSCSPHHVHPASAGLYSHLQRLFSHAQTTFPRTLLPWWCSSLPVSDGGQGGGRCDRVASKTASSAGYRAGGEERRELDLPIQYTDCRVCTAESTRLCRDGSSLQSGREKGEYKTLVSQRQWRAKVNGAARSHTGAGFVDPIREWPVWGDRRAGR</sequence>
<dbReference type="EMBL" id="ML976986">
    <property type="protein sequence ID" value="KAF1959003.1"/>
    <property type="molecule type" value="Genomic_DNA"/>
</dbReference>
<dbReference type="Proteomes" id="UP000800035">
    <property type="component" value="Unassembled WGS sequence"/>
</dbReference>
<proteinExistence type="predicted"/>
<reference evidence="2" key="1">
    <citation type="journal article" date="2020" name="Stud. Mycol.">
        <title>101 Dothideomycetes genomes: a test case for predicting lifestyles and emergence of pathogens.</title>
        <authorList>
            <person name="Haridas S."/>
            <person name="Albert R."/>
            <person name="Binder M."/>
            <person name="Bloem J."/>
            <person name="Labutti K."/>
            <person name="Salamov A."/>
            <person name="Andreopoulos B."/>
            <person name="Baker S."/>
            <person name="Barry K."/>
            <person name="Bills G."/>
            <person name="Bluhm B."/>
            <person name="Cannon C."/>
            <person name="Castanera R."/>
            <person name="Culley D."/>
            <person name="Daum C."/>
            <person name="Ezra D."/>
            <person name="Gonzalez J."/>
            <person name="Henrissat B."/>
            <person name="Kuo A."/>
            <person name="Liang C."/>
            <person name="Lipzen A."/>
            <person name="Lutzoni F."/>
            <person name="Magnuson J."/>
            <person name="Mondo S."/>
            <person name="Nolan M."/>
            <person name="Ohm R."/>
            <person name="Pangilinan J."/>
            <person name="Park H.-J."/>
            <person name="Ramirez L."/>
            <person name="Alfaro M."/>
            <person name="Sun H."/>
            <person name="Tritt A."/>
            <person name="Yoshinaga Y."/>
            <person name="Zwiers L.-H."/>
            <person name="Turgeon B."/>
            <person name="Goodwin S."/>
            <person name="Spatafora J."/>
            <person name="Crous P."/>
            <person name="Grigoriev I."/>
        </authorList>
    </citation>
    <scope>NUCLEOTIDE SEQUENCE</scope>
    <source>
        <strain evidence="2">CBS 675.92</strain>
    </source>
</reference>
<feature type="region of interest" description="Disordered" evidence="1">
    <location>
        <begin position="1"/>
        <end position="28"/>
    </location>
</feature>
<evidence type="ECO:0000313" key="3">
    <source>
        <dbReference type="Proteomes" id="UP000800035"/>
    </source>
</evidence>
<protein>
    <submittedName>
        <fullName evidence="2">Uncharacterized protein</fullName>
    </submittedName>
</protein>
<evidence type="ECO:0000256" key="1">
    <source>
        <dbReference type="SAM" id="MobiDB-lite"/>
    </source>
</evidence>